<evidence type="ECO:0000313" key="4">
    <source>
        <dbReference type="RefSeq" id="XP_022761484.1"/>
    </source>
</evidence>
<dbReference type="RefSeq" id="XP_022761484.1">
    <property type="nucleotide sequence ID" value="XM_022905749.1"/>
</dbReference>
<organism evidence="2 4">
    <name type="scientific">Durio zibethinus</name>
    <name type="common">Durian</name>
    <dbReference type="NCBI Taxonomy" id="66656"/>
    <lineage>
        <taxon>Eukaryota</taxon>
        <taxon>Viridiplantae</taxon>
        <taxon>Streptophyta</taxon>
        <taxon>Embryophyta</taxon>
        <taxon>Tracheophyta</taxon>
        <taxon>Spermatophyta</taxon>
        <taxon>Magnoliopsida</taxon>
        <taxon>eudicotyledons</taxon>
        <taxon>Gunneridae</taxon>
        <taxon>Pentapetalae</taxon>
        <taxon>rosids</taxon>
        <taxon>malvids</taxon>
        <taxon>Malvales</taxon>
        <taxon>Malvaceae</taxon>
        <taxon>Helicteroideae</taxon>
        <taxon>Durio</taxon>
    </lineage>
</organism>
<reference evidence="3 4" key="1">
    <citation type="submission" date="2025-04" db="UniProtKB">
        <authorList>
            <consortium name="RefSeq"/>
        </authorList>
    </citation>
    <scope>IDENTIFICATION</scope>
    <source>
        <tissue evidence="3 4">Fruit stalk</tissue>
    </source>
</reference>
<dbReference type="RefSeq" id="XP_022761483.1">
    <property type="nucleotide sequence ID" value="XM_022905748.1"/>
</dbReference>
<protein>
    <submittedName>
        <fullName evidence="3 4">Disease resistance protein At3g14460</fullName>
    </submittedName>
</protein>
<evidence type="ECO:0000259" key="1">
    <source>
        <dbReference type="Pfam" id="PF25019"/>
    </source>
</evidence>
<feature type="domain" description="R13L1/DRL21-like LRR repeat region" evidence="1">
    <location>
        <begin position="44"/>
        <end position="177"/>
    </location>
</feature>
<dbReference type="KEGG" id="dzi:111307667"/>
<dbReference type="SUPFAM" id="SSF52058">
    <property type="entry name" value="L domain-like"/>
    <property type="match status" value="2"/>
</dbReference>
<dbReference type="PANTHER" id="PTHR47186:SF18">
    <property type="entry name" value="RX N-TERMINAL DOMAIN-CONTAINING PROTEIN"/>
    <property type="match status" value="1"/>
</dbReference>
<name>A0A6P6A974_DURZI</name>
<evidence type="ECO:0000313" key="2">
    <source>
        <dbReference type="Proteomes" id="UP000515121"/>
    </source>
</evidence>
<sequence length="537" mass="60762">MKNLVSLKHFYIDSRRHFPDEIGCLTGLQTLPIFDVGTKGRCGIGKLGCFTELKGELAIFNLQNVRNEEEAREAKLWEKVKLHKLSYEWKYSRSEGYYNIDQDVLEGLKPHLDLKNLMIENYKGEQYPSWLARKSFSGPSACFQPINLVELTLSNCPNLKSVPSLGQYPNLKFLEMHALRNVSCIGNEFYFDGNWCNSGDEKMPIPLFPALEKFTLGGLKEVKKWLDVEPAIPVFPSLKELQIERCNKLSRIPRMSRFSSLEKLTIQGCEELSWTGDELFSSSLKKLDIAYCGSLKSIPSVEGGISFLQELRVRDCDKLCKIEEGLLASTCLKQVNISACPNLISIPLNGLSACTRLEKVVIEGCPNLISIPSLDGFSTLLSLTLRGLTNLESIPGESIDCLPLLKSLELGPFSEELEEFPLLSSIPNLRSSLQHLILNGWKKLSSLPHQLQHFTALERLEIRHFNGVIALPEWLGNLSSLRGLDIWYCENLMRLPSKEAMQRLSNLQLLLTCYCPRLKKNRAELSKISHIQNAYIH</sequence>
<dbReference type="GeneID" id="111307667"/>
<keyword evidence="2" id="KW-1185">Reference proteome</keyword>
<dbReference type="InterPro" id="IPR056789">
    <property type="entry name" value="LRR_R13L1-DRL21"/>
</dbReference>
<evidence type="ECO:0000313" key="3">
    <source>
        <dbReference type="RefSeq" id="XP_022761483.1"/>
    </source>
</evidence>
<dbReference type="Pfam" id="PF25019">
    <property type="entry name" value="LRR_R13L1-DRL21"/>
    <property type="match status" value="2"/>
</dbReference>
<dbReference type="InterPro" id="IPR032675">
    <property type="entry name" value="LRR_dom_sf"/>
</dbReference>
<dbReference type="RefSeq" id="XP_022761485.1">
    <property type="nucleotide sequence ID" value="XM_022905750.1"/>
</dbReference>
<dbReference type="AlphaFoldDB" id="A0A6P6A974"/>
<feature type="domain" description="R13L1/DRL21-like LRR repeat region" evidence="1">
    <location>
        <begin position="450"/>
        <end position="509"/>
    </location>
</feature>
<dbReference type="Proteomes" id="UP000515121">
    <property type="component" value="Unplaced"/>
</dbReference>
<dbReference type="Gene3D" id="3.80.10.10">
    <property type="entry name" value="Ribonuclease Inhibitor"/>
    <property type="match status" value="3"/>
</dbReference>
<dbReference type="PANTHER" id="PTHR47186">
    <property type="entry name" value="LEUCINE-RICH REPEAT-CONTAINING PROTEIN 57"/>
    <property type="match status" value="1"/>
</dbReference>
<accession>A0A6P6A974</accession>
<dbReference type="OrthoDB" id="1749024at2759"/>
<evidence type="ECO:0000313" key="5">
    <source>
        <dbReference type="RefSeq" id="XP_022761485.1"/>
    </source>
</evidence>
<gene>
    <name evidence="3 4 5" type="primary">LOC111307667</name>
</gene>
<proteinExistence type="predicted"/>